<dbReference type="Proteomes" id="UP000805193">
    <property type="component" value="Unassembled WGS sequence"/>
</dbReference>
<gene>
    <name evidence="1" type="ORF">HPB47_001860</name>
</gene>
<proteinExistence type="predicted"/>
<protein>
    <submittedName>
        <fullName evidence="1">Uncharacterized protein</fullName>
    </submittedName>
</protein>
<name>A0AC60PN38_IXOPE</name>
<dbReference type="EMBL" id="JABSTQ010010249">
    <property type="protein sequence ID" value="KAG0422314.1"/>
    <property type="molecule type" value="Genomic_DNA"/>
</dbReference>
<reference evidence="1 2" key="1">
    <citation type="journal article" date="2020" name="Cell">
        <title>Large-Scale Comparative Analyses of Tick Genomes Elucidate Their Genetic Diversity and Vector Capacities.</title>
        <authorList>
            <consortium name="Tick Genome and Microbiome Consortium (TIGMIC)"/>
            <person name="Jia N."/>
            <person name="Wang J."/>
            <person name="Shi W."/>
            <person name="Du L."/>
            <person name="Sun Y."/>
            <person name="Zhan W."/>
            <person name="Jiang J.F."/>
            <person name="Wang Q."/>
            <person name="Zhang B."/>
            <person name="Ji P."/>
            <person name="Bell-Sakyi L."/>
            <person name="Cui X.M."/>
            <person name="Yuan T.T."/>
            <person name="Jiang B.G."/>
            <person name="Yang W.F."/>
            <person name="Lam T.T."/>
            <person name="Chang Q.C."/>
            <person name="Ding S.J."/>
            <person name="Wang X.J."/>
            <person name="Zhu J.G."/>
            <person name="Ruan X.D."/>
            <person name="Zhao L."/>
            <person name="Wei J.T."/>
            <person name="Ye R.Z."/>
            <person name="Que T.C."/>
            <person name="Du C.H."/>
            <person name="Zhou Y.H."/>
            <person name="Cheng J.X."/>
            <person name="Dai P.F."/>
            <person name="Guo W.B."/>
            <person name="Han X.H."/>
            <person name="Huang E.J."/>
            <person name="Li L.F."/>
            <person name="Wei W."/>
            <person name="Gao Y.C."/>
            <person name="Liu J.Z."/>
            <person name="Shao H.Z."/>
            <person name="Wang X."/>
            <person name="Wang C.C."/>
            <person name="Yang T.C."/>
            <person name="Huo Q.B."/>
            <person name="Li W."/>
            <person name="Chen H.Y."/>
            <person name="Chen S.E."/>
            <person name="Zhou L.G."/>
            <person name="Ni X.B."/>
            <person name="Tian J.H."/>
            <person name="Sheng Y."/>
            <person name="Liu T."/>
            <person name="Pan Y.S."/>
            <person name="Xia L.Y."/>
            <person name="Li J."/>
            <person name="Zhao F."/>
            <person name="Cao W.C."/>
        </authorList>
    </citation>
    <scope>NUCLEOTIDE SEQUENCE [LARGE SCALE GENOMIC DNA]</scope>
    <source>
        <strain evidence="1">Iper-2018</strain>
    </source>
</reference>
<keyword evidence="2" id="KW-1185">Reference proteome</keyword>
<accession>A0AC60PN38</accession>
<organism evidence="1 2">
    <name type="scientific">Ixodes persulcatus</name>
    <name type="common">Taiga tick</name>
    <dbReference type="NCBI Taxonomy" id="34615"/>
    <lineage>
        <taxon>Eukaryota</taxon>
        <taxon>Metazoa</taxon>
        <taxon>Ecdysozoa</taxon>
        <taxon>Arthropoda</taxon>
        <taxon>Chelicerata</taxon>
        <taxon>Arachnida</taxon>
        <taxon>Acari</taxon>
        <taxon>Parasitiformes</taxon>
        <taxon>Ixodida</taxon>
        <taxon>Ixodoidea</taxon>
        <taxon>Ixodidae</taxon>
        <taxon>Ixodinae</taxon>
        <taxon>Ixodes</taxon>
    </lineage>
</organism>
<evidence type="ECO:0000313" key="1">
    <source>
        <dbReference type="EMBL" id="KAG0422314.1"/>
    </source>
</evidence>
<comment type="caution">
    <text evidence="1">The sequence shown here is derived from an EMBL/GenBank/DDBJ whole genome shotgun (WGS) entry which is preliminary data.</text>
</comment>
<sequence>MLERVPRENIKKEAGKSDSTRPRLEAASERKQQAVSLAGDYPSRGVTLSRKSRKPPATRERESKSRGHSGPPPSNPLRRRAPSDAIESGPTASRCEPDPAPTLRRQRRPEPRASSLGAA</sequence>
<evidence type="ECO:0000313" key="2">
    <source>
        <dbReference type="Proteomes" id="UP000805193"/>
    </source>
</evidence>